<feature type="compositionally biased region" description="Low complexity" evidence="13">
    <location>
        <begin position="326"/>
        <end position="335"/>
    </location>
</feature>
<sequence>MTVEPIMDDSRDQFPIGMRVLAVDDDPTCLFVLETLLRRCQYHVTTTNQAIKALKLLRENKNNFDLVISDVHMPDMDGFKLLELVGLEMDLPVIMLSANDDPKLVMKGITHGACDYLLKPVRTEELKNIWQHVVRRKKFDSKDSNNSGSQDKPHPGIGGGSGSAGTLSDPNGKLNKKRKDQNEDEDEEHDENVNDDPSTQKKPRVVWSVELHRKFVAAVHQLGIDKAVPKKILDLMNVEKLTRENVASHLQKYRLYLKRLNSMVNQQANMAAALGGTDSSYLRMGSLNGLENFHTLNGSGQFHNTSFRSFPPSGLLGRLNTPAGMGMRGLSSSGMTQLSHARSSSGSTVDQADSQQVIHPGNHNGGVLQGMPMTLELDQLQHIKGVTHVRELSTAIDNRAIFPICSGLLDAKTNIGSSSNPLLGVANTTLMLEQNPRAVQGGEVFGNRSPVSLASLNSELSSPLLDHRRLNENWSTAAQSSGIHSNSFQLNDCFKQTTQSTMHQSNVRDDISKRAIQMGSNLHDVSSATSVSTELQDRRSDMQCGASLTSSNAGKINNHAGPQCWVDHNQDSSYRSNVMCSTMNSMIPVQGAVGPFVQSSDPKNFHPDMDFNSIGQSNLFDPSYTKHDEVNKSHVETSLKLKQGLRDQRKPQESYISSSFGSLEDIVTAMVKRVI</sequence>
<dbReference type="InterPro" id="IPR009057">
    <property type="entry name" value="Homeodomain-like_sf"/>
</dbReference>
<keyword evidence="4" id="KW-0932">Cytokinin signaling pathway</keyword>
<dbReference type="PANTHER" id="PTHR43874:SF7">
    <property type="entry name" value="TWO-COMPONENT RESPONSE REGULATOR ARR10"/>
    <property type="match status" value="1"/>
</dbReference>
<dbReference type="Proteomes" id="UP000235220">
    <property type="component" value="Chromosome 8"/>
</dbReference>
<evidence type="ECO:0000313" key="17">
    <source>
        <dbReference type="RefSeq" id="XP_018850232.1"/>
    </source>
</evidence>
<dbReference type="GO" id="GO:0003700">
    <property type="term" value="F:DNA-binding transcription factor activity"/>
    <property type="evidence" value="ECO:0007669"/>
    <property type="project" value="UniProtKB-UniRule"/>
</dbReference>
<dbReference type="CDD" id="cd17584">
    <property type="entry name" value="REC_typeB_ARR-like"/>
    <property type="match status" value="1"/>
</dbReference>
<accession>A0A2I4H281</accession>
<feature type="compositionally biased region" description="Polar residues" evidence="13">
    <location>
        <begin position="336"/>
        <end position="357"/>
    </location>
</feature>
<evidence type="ECO:0000256" key="1">
    <source>
        <dbReference type="ARBA" id="ARBA00004123"/>
    </source>
</evidence>
<evidence type="ECO:0000256" key="2">
    <source>
        <dbReference type="ARBA" id="ARBA00006015"/>
    </source>
</evidence>
<comment type="similarity">
    <text evidence="2">Belongs to the ARR family. Type-B subfamily.</text>
</comment>
<evidence type="ECO:0000256" key="5">
    <source>
        <dbReference type="ARBA" id="ARBA00023012"/>
    </source>
</evidence>
<dbReference type="OrthoDB" id="60033at2759"/>
<dbReference type="KEGG" id="jre:109012848"/>
<evidence type="ECO:0000256" key="9">
    <source>
        <dbReference type="ARBA" id="ARBA00023163"/>
    </source>
</evidence>
<keyword evidence="10 11" id="KW-0539">Nucleus</keyword>
<evidence type="ECO:0000256" key="6">
    <source>
        <dbReference type="ARBA" id="ARBA00023015"/>
    </source>
</evidence>
<dbReference type="PANTHER" id="PTHR43874">
    <property type="entry name" value="TWO-COMPONENT RESPONSE REGULATOR"/>
    <property type="match status" value="1"/>
</dbReference>
<evidence type="ECO:0000256" key="4">
    <source>
        <dbReference type="ARBA" id="ARBA00022864"/>
    </source>
</evidence>
<dbReference type="PROSITE" id="PS50110">
    <property type="entry name" value="RESPONSE_REGULATORY"/>
    <property type="match status" value="1"/>
</dbReference>
<keyword evidence="3 12" id="KW-0597">Phosphoprotein</keyword>
<keyword evidence="7 11" id="KW-0238">DNA-binding</keyword>
<keyword evidence="5 11" id="KW-0902">Two-component regulatory system</keyword>
<evidence type="ECO:0000256" key="12">
    <source>
        <dbReference type="PROSITE-ProRule" id="PRU00169"/>
    </source>
</evidence>
<dbReference type="RefSeq" id="XP_018850234.1">
    <property type="nucleotide sequence ID" value="XM_018994689.2"/>
</dbReference>
<dbReference type="InterPro" id="IPR001005">
    <property type="entry name" value="SANT/Myb"/>
</dbReference>
<feature type="domain" description="HTH myb-type" evidence="15">
    <location>
        <begin position="199"/>
        <end position="258"/>
    </location>
</feature>
<dbReference type="RefSeq" id="XP_018850232.1">
    <property type="nucleotide sequence ID" value="XM_018994687.2"/>
</dbReference>
<dbReference type="PIRSF" id="PIRSF036392">
    <property type="entry name" value="RR_ARR_type-B"/>
    <property type="match status" value="1"/>
</dbReference>
<evidence type="ECO:0000256" key="10">
    <source>
        <dbReference type="ARBA" id="ARBA00023242"/>
    </source>
</evidence>
<evidence type="ECO:0000313" key="18">
    <source>
        <dbReference type="RefSeq" id="XP_018850233.1"/>
    </source>
</evidence>
<dbReference type="RefSeq" id="XP_018850233.1">
    <property type="nucleotide sequence ID" value="XM_018994688.2"/>
</dbReference>
<evidence type="ECO:0000256" key="11">
    <source>
        <dbReference type="PIRNR" id="PIRNR036392"/>
    </source>
</evidence>
<dbReference type="STRING" id="51240.A0A2I4H281"/>
<dbReference type="GeneID" id="109012848"/>
<dbReference type="Gene3D" id="1.10.10.60">
    <property type="entry name" value="Homeodomain-like"/>
    <property type="match status" value="1"/>
</dbReference>
<evidence type="ECO:0000256" key="3">
    <source>
        <dbReference type="ARBA" id="ARBA00022553"/>
    </source>
</evidence>
<dbReference type="GO" id="GO:0009736">
    <property type="term" value="P:cytokinin-activated signaling pathway"/>
    <property type="evidence" value="ECO:0007669"/>
    <property type="project" value="UniProtKB-KW"/>
</dbReference>
<feature type="region of interest" description="Disordered" evidence="13">
    <location>
        <begin position="326"/>
        <end position="365"/>
    </location>
</feature>
<keyword evidence="9 11" id="KW-0804">Transcription</keyword>
<organism evidence="16 19">
    <name type="scientific">Juglans regia</name>
    <name type="common">English walnut</name>
    <dbReference type="NCBI Taxonomy" id="51240"/>
    <lineage>
        <taxon>Eukaryota</taxon>
        <taxon>Viridiplantae</taxon>
        <taxon>Streptophyta</taxon>
        <taxon>Embryophyta</taxon>
        <taxon>Tracheophyta</taxon>
        <taxon>Spermatophyta</taxon>
        <taxon>Magnoliopsida</taxon>
        <taxon>eudicotyledons</taxon>
        <taxon>Gunneridae</taxon>
        <taxon>Pentapetalae</taxon>
        <taxon>rosids</taxon>
        <taxon>fabids</taxon>
        <taxon>Fagales</taxon>
        <taxon>Juglandaceae</taxon>
        <taxon>Juglans</taxon>
    </lineage>
</organism>
<comment type="function">
    <text evidence="11">Transcriptional activator that binds specific DNA sequence.</text>
</comment>
<dbReference type="InterPro" id="IPR001789">
    <property type="entry name" value="Sig_transdc_resp-reg_receiver"/>
</dbReference>
<dbReference type="NCBIfam" id="TIGR01557">
    <property type="entry name" value="myb_SHAQKYF"/>
    <property type="match status" value="1"/>
</dbReference>
<keyword evidence="16" id="KW-1185">Reference proteome</keyword>
<dbReference type="InterPro" id="IPR006447">
    <property type="entry name" value="Myb_dom_plants"/>
</dbReference>
<evidence type="ECO:0000313" key="19">
    <source>
        <dbReference type="RefSeq" id="XP_018850234.1"/>
    </source>
</evidence>
<protein>
    <recommendedName>
        <fullName evidence="11">Two-component response regulator</fullName>
    </recommendedName>
</protein>
<dbReference type="InterPro" id="IPR045279">
    <property type="entry name" value="ARR-like"/>
</dbReference>
<dbReference type="InterPro" id="IPR017930">
    <property type="entry name" value="Myb_dom"/>
</dbReference>
<dbReference type="InterPro" id="IPR017053">
    <property type="entry name" value="Response_reg_B-typ_pln"/>
</dbReference>
<dbReference type="Pfam" id="PF00249">
    <property type="entry name" value="Myb_DNA-binding"/>
    <property type="match status" value="1"/>
</dbReference>
<dbReference type="PROSITE" id="PS51294">
    <property type="entry name" value="HTH_MYB"/>
    <property type="match status" value="1"/>
</dbReference>
<evidence type="ECO:0000259" key="14">
    <source>
        <dbReference type="PROSITE" id="PS50110"/>
    </source>
</evidence>
<evidence type="ECO:0000256" key="13">
    <source>
        <dbReference type="SAM" id="MobiDB-lite"/>
    </source>
</evidence>
<evidence type="ECO:0000259" key="15">
    <source>
        <dbReference type="PROSITE" id="PS51294"/>
    </source>
</evidence>
<name>A0A2I4H281_JUGRE</name>
<dbReference type="SUPFAM" id="SSF52172">
    <property type="entry name" value="CheY-like"/>
    <property type="match status" value="1"/>
</dbReference>
<feature type="region of interest" description="Disordered" evidence="13">
    <location>
        <begin position="138"/>
        <end position="201"/>
    </location>
</feature>
<dbReference type="Gramene" id="Jr08_00950_p1">
    <property type="protein sequence ID" value="cds.Jr08_00950_p1"/>
    <property type="gene ID" value="Jr08_00950"/>
</dbReference>
<dbReference type="SUPFAM" id="SSF46689">
    <property type="entry name" value="Homeodomain-like"/>
    <property type="match status" value="1"/>
</dbReference>
<dbReference type="Pfam" id="PF00072">
    <property type="entry name" value="Response_reg"/>
    <property type="match status" value="1"/>
</dbReference>
<gene>
    <name evidence="17 18 19" type="primary">LOC109012848</name>
</gene>
<feature type="domain" description="Response regulatory" evidence="14">
    <location>
        <begin position="19"/>
        <end position="134"/>
    </location>
</feature>
<reference evidence="17 18" key="1">
    <citation type="submission" date="2025-04" db="UniProtKB">
        <authorList>
            <consortium name="RefSeq"/>
        </authorList>
    </citation>
    <scope>IDENTIFICATION</scope>
    <source>
        <tissue evidence="17 18">Leaves</tissue>
    </source>
</reference>
<evidence type="ECO:0000256" key="8">
    <source>
        <dbReference type="ARBA" id="ARBA00023159"/>
    </source>
</evidence>
<keyword evidence="6 11" id="KW-0805">Transcription regulation</keyword>
<dbReference type="AlphaFoldDB" id="A0A2I4H281"/>
<dbReference type="FunFam" id="1.10.10.60:FF:000007">
    <property type="entry name" value="Two-component response regulator"/>
    <property type="match status" value="1"/>
</dbReference>
<dbReference type="InterPro" id="IPR011006">
    <property type="entry name" value="CheY-like_superfamily"/>
</dbReference>
<evidence type="ECO:0000256" key="7">
    <source>
        <dbReference type="ARBA" id="ARBA00023125"/>
    </source>
</evidence>
<dbReference type="GO" id="GO:0000160">
    <property type="term" value="P:phosphorelay signal transduction system"/>
    <property type="evidence" value="ECO:0007669"/>
    <property type="project" value="UniProtKB-KW"/>
</dbReference>
<keyword evidence="8 11" id="KW-0010">Activator</keyword>
<proteinExistence type="inferred from homology"/>
<feature type="compositionally biased region" description="Acidic residues" evidence="13">
    <location>
        <begin position="182"/>
        <end position="194"/>
    </location>
</feature>
<dbReference type="Gene3D" id="3.40.50.2300">
    <property type="match status" value="1"/>
</dbReference>
<evidence type="ECO:0000313" key="16">
    <source>
        <dbReference type="Proteomes" id="UP000235220"/>
    </source>
</evidence>
<feature type="modified residue" description="4-aspartylphosphate" evidence="12">
    <location>
        <position position="70"/>
    </location>
</feature>
<comment type="subcellular location">
    <subcellularLocation>
        <location evidence="1 11">Nucleus</location>
    </subcellularLocation>
</comment>
<dbReference type="SMART" id="SM00448">
    <property type="entry name" value="REC"/>
    <property type="match status" value="1"/>
</dbReference>
<dbReference type="GO" id="GO:0003677">
    <property type="term" value="F:DNA binding"/>
    <property type="evidence" value="ECO:0007669"/>
    <property type="project" value="UniProtKB-KW"/>
</dbReference>
<dbReference type="GO" id="GO:0005634">
    <property type="term" value="C:nucleus"/>
    <property type="evidence" value="ECO:0007669"/>
    <property type="project" value="UniProtKB-SubCell"/>
</dbReference>